<dbReference type="SUPFAM" id="SSF57959">
    <property type="entry name" value="Leucine zipper domain"/>
    <property type="match status" value="1"/>
</dbReference>
<dbReference type="AlphaFoldDB" id="A0A0D1ZV20"/>
<dbReference type="InterPro" id="IPR046347">
    <property type="entry name" value="bZIP_sf"/>
</dbReference>
<dbReference type="Pfam" id="PF07716">
    <property type="entry name" value="bZIP_2"/>
    <property type="match status" value="1"/>
</dbReference>
<dbReference type="PROSITE" id="PS00036">
    <property type="entry name" value="BZIP_BASIC"/>
    <property type="match status" value="1"/>
</dbReference>
<dbReference type="GeneID" id="27342741"/>
<dbReference type="HOGENOM" id="CLU_539675_0_0_1"/>
<dbReference type="OrthoDB" id="5419235at2759"/>
<dbReference type="EMBL" id="KN847041">
    <property type="protein sequence ID" value="KIW31961.1"/>
    <property type="molecule type" value="Genomic_DNA"/>
</dbReference>
<feature type="domain" description="BZIP" evidence="2">
    <location>
        <begin position="460"/>
        <end position="474"/>
    </location>
</feature>
<feature type="region of interest" description="Disordered" evidence="1">
    <location>
        <begin position="180"/>
        <end position="208"/>
    </location>
</feature>
<name>A0A0D1ZV20_9EURO</name>
<dbReference type="STRING" id="569365.A0A0D1ZV20"/>
<dbReference type="RefSeq" id="XP_016252177.1">
    <property type="nucleotide sequence ID" value="XM_016390275.1"/>
</dbReference>
<organism evidence="3 4">
    <name type="scientific">Cladophialophora immunda</name>
    <dbReference type="NCBI Taxonomy" id="569365"/>
    <lineage>
        <taxon>Eukaryota</taxon>
        <taxon>Fungi</taxon>
        <taxon>Dikarya</taxon>
        <taxon>Ascomycota</taxon>
        <taxon>Pezizomycotina</taxon>
        <taxon>Eurotiomycetes</taxon>
        <taxon>Chaetothyriomycetidae</taxon>
        <taxon>Chaetothyriales</taxon>
        <taxon>Herpotrichiellaceae</taxon>
        <taxon>Cladophialophora</taxon>
    </lineage>
</organism>
<proteinExistence type="predicted"/>
<feature type="compositionally biased region" description="Low complexity" evidence="1">
    <location>
        <begin position="391"/>
        <end position="404"/>
    </location>
</feature>
<evidence type="ECO:0000256" key="1">
    <source>
        <dbReference type="SAM" id="MobiDB-lite"/>
    </source>
</evidence>
<feature type="region of interest" description="Disordered" evidence="1">
    <location>
        <begin position="389"/>
        <end position="481"/>
    </location>
</feature>
<evidence type="ECO:0000259" key="2">
    <source>
        <dbReference type="PROSITE" id="PS00036"/>
    </source>
</evidence>
<evidence type="ECO:0000313" key="3">
    <source>
        <dbReference type="EMBL" id="KIW31961.1"/>
    </source>
</evidence>
<feature type="compositionally biased region" description="Basic residues" evidence="1">
    <location>
        <begin position="459"/>
        <end position="473"/>
    </location>
</feature>
<feature type="region of interest" description="Disordered" evidence="1">
    <location>
        <begin position="111"/>
        <end position="132"/>
    </location>
</feature>
<protein>
    <recommendedName>
        <fullName evidence="2">BZIP domain-containing protein</fullName>
    </recommendedName>
</protein>
<dbReference type="Gene3D" id="3.30.160.60">
    <property type="entry name" value="Classic Zinc Finger"/>
    <property type="match status" value="1"/>
</dbReference>
<evidence type="ECO:0000313" key="4">
    <source>
        <dbReference type="Proteomes" id="UP000054466"/>
    </source>
</evidence>
<gene>
    <name evidence="3" type="ORF">PV07_03547</name>
</gene>
<feature type="compositionally biased region" description="Polar residues" evidence="1">
    <location>
        <begin position="111"/>
        <end position="128"/>
    </location>
</feature>
<accession>A0A0D1ZV20</accession>
<dbReference type="Proteomes" id="UP000054466">
    <property type="component" value="Unassembled WGS sequence"/>
</dbReference>
<reference evidence="3 4" key="1">
    <citation type="submission" date="2015-01" db="EMBL/GenBank/DDBJ databases">
        <title>The Genome Sequence of Cladophialophora immunda CBS83496.</title>
        <authorList>
            <consortium name="The Broad Institute Genomics Platform"/>
            <person name="Cuomo C."/>
            <person name="de Hoog S."/>
            <person name="Gorbushina A."/>
            <person name="Stielow B."/>
            <person name="Teixiera M."/>
            <person name="Abouelleil A."/>
            <person name="Chapman S.B."/>
            <person name="Priest M."/>
            <person name="Young S.K."/>
            <person name="Wortman J."/>
            <person name="Nusbaum C."/>
            <person name="Birren B."/>
        </authorList>
    </citation>
    <scope>NUCLEOTIDE SEQUENCE [LARGE SCALE GENOMIC DNA]</scope>
    <source>
        <strain evidence="3 4">CBS 83496</strain>
    </source>
</reference>
<sequence length="505" mass="55410">MPRTCFLFFSLQPLQIIIHHYDNINGITATHRKWSPSDRLRLHLLSRSGKIGPVTIPVTAPLHSQLTPRSQSPSGVPVNIRQDFVFAPRVTSSLPPTATIPALDFTSFTTDHPQTWRSPTPSFSTASSQNQQQHNFNQDFQLFAAPETPLRISPQASRAQAISSTAPNTQRLAQTRHLSINSRVSPVQSISSPSHGHLYSSPNHRSFPSLALQNQSTQDKYLRQLAHLQRLPPVPAFDSTTVPRRNYSVPNIPQGDMATAFDSMYLPGGDFSASHDDFLDLESNFQSNHFTTVNSGVNDGTISPTDLFKDDAMIMSAPPSAAFPNLSTPDSSFLESPAMASSGLNTSPLEDGELDATLNFAELDGMVPLFPQNGLDQFACQPLVPEPFTKSTSSALSSRPASAAQETGMARQKSSPGRPPSQPYHNRKRSETSGVSKTSKPRKNLPEITIESDDDKETAKRKKNTAAARKSRQRKQEHAEAAEAEIQRLRNIIYRLGADPDAESL</sequence>
<dbReference type="InterPro" id="IPR004827">
    <property type="entry name" value="bZIP"/>
</dbReference>
<keyword evidence="4" id="KW-1185">Reference proteome</keyword>
<dbReference type="VEuPathDB" id="FungiDB:PV07_03547"/>
<dbReference type="GO" id="GO:0003700">
    <property type="term" value="F:DNA-binding transcription factor activity"/>
    <property type="evidence" value="ECO:0007669"/>
    <property type="project" value="InterPro"/>
</dbReference>